<sequence>MSRFIAIWFYHLKTDWYTLAEPALKQVPFVLSEMNRGRKLITAVNPVALDKELFPGMTVADAKALVPGLHVKDDPPDLAHTLLNTLGEWCIRYSPAIALDPPDGLLLEATGCTHLWGSDGVYLSTIKHSLRKRGYHVRAAIADTVGAAWAVARFTKGDGYVREGEQAAVLKPLPPKALRLEEVLLDKLDKLGFREIDSFMRIPRNVLRRRFGPELSRRLDQALGYASELLEPIQPPEPYEERLPCMEPIVAAAGIRIAIERLLAALCRRLEAEGNGVRTATLHTFRVDGKRQQISIGTNRATYHVAHLQKLFEEKVCMIEPDLGIEMFLLVADKTGPVKVPQVKLWAQDAGLQHAALAELLDRIGNKFGEEVVHRYLPVERHWPERSIQPASLEAVPQTAWNHRVRRPIMLLKQPEEITVMSPLPDYPPINFRYKNQLHTVRKASVPGRKEREWWMDAGQPRDYYMVEDENGRRYWLFRLGHYDDVVPCKWYIHGFFA</sequence>
<organism evidence="3 4">
    <name type="scientific">Chitinophaga parva</name>
    <dbReference type="NCBI Taxonomy" id="2169414"/>
    <lineage>
        <taxon>Bacteria</taxon>
        <taxon>Pseudomonadati</taxon>
        <taxon>Bacteroidota</taxon>
        <taxon>Chitinophagia</taxon>
        <taxon>Chitinophagales</taxon>
        <taxon>Chitinophagaceae</taxon>
        <taxon>Chitinophaga</taxon>
    </lineage>
</organism>
<dbReference type="Proteomes" id="UP000244450">
    <property type="component" value="Unassembled WGS sequence"/>
</dbReference>
<comment type="caution">
    <text evidence="3">The sequence shown here is derived from an EMBL/GenBank/DDBJ whole genome shotgun (WGS) entry which is preliminary data.</text>
</comment>
<dbReference type="EMBL" id="QCYK01000003">
    <property type="protein sequence ID" value="PUZ23357.1"/>
    <property type="molecule type" value="Genomic_DNA"/>
</dbReference>
<accession>A0A2T7BE50</accession>
<dbReference type="Pfam" id="PF00817">
    <property type="entry name" value="IMS"/>
    <property type="match status" value="1"/>
</dbReference>
<dbReference type="SUPFAM" id="SSF56672">
    <property type="entry name" value="DNA/RNA polymerases"/>
    <property type="match status" value="1"/>
</dbReference>
<proteinExistence type="predicted"/>
<dbReference type="InterPro" id="IPR043502">
    <property type="entry name" value="DNA/RNA_pol_sf"/>
</dbReference>
<evidence type="ECO:0000313" key="3">
    <source>
        <dbReference type="EMBL" id="PUZ23357.1"/>
    </source>
</evidence>
<dbReference type="InterPro" id="IPR001126">
    <property type="entry name" value="UmuC"/>
</dbReference>
<dbReference type="AlphaFoldDB" id="A0A2T7BE50"/>
<dbReference type="GO" id="GO:0016740">
    <property type="term" value="F:transferase activity"/>
    <property type="evidence" value="ECO:0007669"/>
    <property type="project" value="UniProtKB-KW"/>
</dbReference>
<dbReference type="CDD" id="cd03468">
    <property type="entry name" value="PolY_like"/>
    <property type="match status" value="1"/>
</dbReference>
<protein>
    <submittedName>
        <fullName evidence="3">Nucleotidyltransferase</fullName>
    </submittedName>
</protein>
<evidence type="ECO:0000259" key="2">
    <source>
        <dbReference type="Pfam" id="PF00817"/>
    </source>
</evidence>
<dbReference type="GO" id="GO:0006281">
    <property type="term" value="P:DNA repair"/>
    <property type="evidence" value="ECO:0007669"/>
    <property type="project" value="InterPro"/>
</dbReference>
<dbReference type="PANTHER" id="PTHR35369:SF2">
    <property type="entry name" value="BLR3025 PROTEIN"/>
    <property type="match status" value="1"/>
</dbReference>
<dbReference type="PANTHER" id="PTHR35369">
    <property type="entry name" value="BLR3025 PROTEIN-RELATED"/>
    <property type="match status" value="1"/>
</dbReference>
<dbReference type="InterPro" id="IPR050356">
    <property type="entry name" value="SulA_CellDiv_inhibitor"/>
</dbReference>
<name>A0A2T7BE50_9BACT</name>
<keyword evidence="1" id="KW-0227">DNA damage</keyword>
<keyword evidence="4" id="KW-1185">Reference proteome</keyword>
<evidence type="ECO:0000256" key="1">
    <source>
        <dbReference type="ARBA" id="ARBA00022763"/>
    </source>
</evidence>
<gene>
    <name evidence="3" type="ORF">DCC81_23525</name>
</gene>
<feature type="domain" description="UmuC" evidence="2">
    <location>
        <begin position="18"/>
        <end position="151"/>
    </location>
</feature>
<evidence type="ECO:0000313" key="4">
    <source>
        <dbReference type="Proteomes" id="UP000244450"/>
    </source>
</evidence>
<dbReference type="RefSeq" id="WP_108689114.1">
    <property type="nucleotide sequence ID" value="NZ_QCYK01000003.1"/>
</dbReference>
<keyword evidence="3" id="KW-0808">Transferase</keyword>
<dbReference type="OrthoDB" id="625722at2"/>
<reference evidence="3 4" key="1">
    <citation type="submission" date="2018-04" db="EMBL/GenBank/DDBJ databases">
        <title>Chitinophaga fuyangensis sp. nov., isolated from soil in a chemical factory.</title>
        <authorList>
            <person name="Chen K."/>
        </authorList>
    </citation>
    <scope>NUCLEOTIDE SEQUENCE [LARGE SCALE GENOMIC DNA]</scope>
    <source>
        <strain evidence="3 4">LY-1</strain>
    </source>
</reference>